<dbReference type="Proteomes" id="UP001372834">
    <property type="component" value="Unassembled WGS sequence"/>
</dbReference>
<protein>
    <submittedName>
        <fullName evidence="2">Uncharacterized protein</fullName>
    </submittedName>
</protein>
<evidence type="ECO:0000313" key="2">
    <source>
        <dbReference type="EMBL" id="KAK6621123.1"/>
    </source>
</evidence>
<proteinExistence type="predicted"/>
<reference evidence="2 3" key="1">
    <citation type="submission" date="2023-10" db="EMBL/GenBank/DDBJ databases">
        <title>Genomes of two closely related lineages of the louse Polyplax serrata with different host specificities.</title>
        <authorList>
            <person name="Martinu J."/>
            <person name="Tarabai H."/>
            <person name="Stefka J."/>
            <person name="Hypsa V."/>
        </authorList>
    </citation>
    <scope>NUCLEOTIDE SEQUENCE [LARGE SCALE GENOMIC DNA]</scope>
    <source>
        <strain evidence="2">HR10_N</strain>
    </source>
</reference>
<accession>A0AAN8RTK5</accession>
<organism evidence="2 3">
    <name type="scientific">Polyplax serrata</name>
    <name type="common">Common mouse louse</name>
    <dbReference type="NCBI Taxonomy" id="468196"/>
    <lineage>
        <taxon>Eukaryota</taxon>
        <taxon>Metazoa</taxon>
        <taxon>Ecdysozoa</taxon>
        <taxon>Arthropoda</taxon>
        <taxon>Hexapoda</taxon>
        <taxon>Insecta</taxon>
        <taxon>Pterygota</taxon>
        <taxon>Neoptera</taxon>
        <taxon>Paraneoptera</taxon>
        <taxon>Psocodea</taxon>
        <taxon>Troctomorpha</taxon>
        <taxon>Phthiraptera</taxon>
        <taxon>Anoplura</taxon>
        <taxon>Polyplacidae</taxon>
        <taxon>Polyplax</taxon>
    </lineage>
</organism>
<dbReference type="AlphaFoldDB" id="A0AAN8RTK5"/>
<comment type="caution">
    <text evidence="2">The sequence shown here is derived from an EMBL/GenBank/DDBJ whole genome shotgun (WGS) entry which is preliminary data.</text>
</comment>
<evidence type="ECO:0000313" key="3">
    <source>
        <dbReference type="Proteomes" id="UP001372834"/>
    </source>
</evidence>
<sequence length="62" mass="6643">MAGQQVPPDGAGKKARQLLGGLHVSPTRTSQTAGWVPVTPPQKLRWNKALGVTLWCHRSVGD</sequence>
<gene>
    <name evidence="2" type="ORF">RUM43_011429</name>
</gene>
<evidence type="ECO:0000256" key="1">
    <source>
        <dbReference type="SAM" id="MobiDB-lite"/>
    </source>
</evidence>
<dbReference type="EMBL" id="JAWJWE010000039">
    <property type="protein sequence ID" value="KAK6621123.1"/>
    <property type="molecule type" value="Genomic_DNA"/>
</dbReference>
<feature type="region of interest" description="Disordered" evidence="1">
    <location>
        <begin position="1"/>
        <end position="36"/>
    </location>
</feature>
<name>A0AAN8RTK5_POLSC</name>